<keyword evidence="3" id="KW-0274">FAD</keyword>
<keyword evidence="2" id="KW-0285">Flavoprotein</keyword>
<sequence>MHYASSNFRNPYCVFVLNSAQDVADALYLFKENITKFAVRGGGHMPIGGSNSINAPGVMLSMSNQDMLALSDDKSVVSVGPGHRWADVYEYLEPHCLVVVGSRIGLSFNSSQYGFASDNVVKYEVTNGIIIEATTDNSCSDLFWALKSGGNSLCIVTGFDLSTFTSPQVWVGTAQCSSNQSATFLDAVSNFAYYGALNAKAAITPIISFIPSQNKASYLLTKFYDSETDLPEAWQNFSSPNMSPSNDTYKLQPLSTFINVTTSPVTGSLRRKWRVISSIADREALEIIHATMLDLARKRLMFVNGGTAGLAFQLVTKEFIRQGELKGGDPQGIDISRVLYFWTVLQLAWANKGYDDQTMDAFTDEFAATVNDQLASASRGAQYLFMDDAGEGQRVFESYGAENLEKLKATREKYDPLKV</sequence>
<dbReference type="PROSITE" id="PS51387">
    <property type="entry name" value="FAD_PCMH"/>
    <property type="match status" value="1"/>
</dbReference>
<dbReference type="GO" id="GO:0071949">
    <property type="term" value="F:FAD binding"/>
    <property type="evidence" value="ECO:0007669"/>
    <property type="project" value="InterPro"/>
</dbReference>
<dbReference type="EMBL" id="ML978379">
    <property type="protein sequence ID" value="KAF2023117.1"/>
    <property type="molecule type" value="Genomic_DNA"/>
</dbReference>
<dbReference type="Gene3D" id="3.40.462.20">
    <property type="match status" value="1"/>
</dbReference>
<dbReference type="InterPro" id="IPR050416">
    <property type="entry name" value="FAD-linked_Oxidoreductase"/>
</dbReference>
<dbReference type="GO" id="GO:0016491">
    <property type="term" value="F:oxidoreductase activity"/>
    <property type="evidence" value="ECO:0007669"/>
    <property type="project" value="UniProtKB-KW"/>
</dbReference>
<accession>A0A9P4LG18</accession>
<dbReference type="Proteomes" id="UP000799777">
    <property type="component" value="Unassembled WGS sequence"/>
</dbReference>
<evidence type="ECO:0000313" key="6">
    <source>
        <dbReference type="EMBL" id="KAF2023117.1"/>
    </source>
</evidence>
<evidence type="ECO:0000259" key="5">
    <source>
        <dbReference type="PROSITE" id="PS51387"/>
    </source>
</evidence>
<comment type="similarity">
    <text evidence="1">Belongs to the oxygen-dependent FAD-linked oxidoreductase family.</text>
</comment>
<dbReference type="OrthoDB" id="2151789at2759"/>
<evidence type="ECO:0000313" key="7">
    <source>
        <dbReference type="Proteomes" id="UP000799777"/>
    </source>
</evidence>
<evidence type="ECO:0000256" key="3">
    <source>
        <dbReference type="ARBA" id="ARBA00022827"/>
    </source>
</evidence>
<evidence type="ECO:0000256" key="2">
    <source>
        <dbReference type="ARBA" id="ARBA00022630"/>
    </source>
</evidence>
<comment type="caution">
    <text evidence="6">The sequence shown here is derived from an EMBL/GenBank/DDBJ whole genome shotgun (WGS) entry which is preliminary data.</text>
</comment>
<proteinExistence type="inferred from homology"/>
<dbReference type="AlphaFoldDB" id="A0A9P4LG18"/>
<dbReference type="InterPro" id="IPR036318">
    <property type="entry name" value="FAD-bd_PCMH-like_sf"/>
</dbReference>
<keyword evidence="7" id="KW-1185">Reference proteome</keyword>
<feature type="domain" description="FAD-binding PCMH-type" evidence="5">
    <location>
        <begin position="7"/>
        <end position="166"/>
    </location>
</feature>
<dbReference type="InterPro" id="IPR006094">
    <property type="entry name" value="Oxid_FAD_bind_N"/>
</dbReference>
<gene>
    <name evidence="6" type="ORF">EK21DRAFT_105477</name>
</gene>
<dbReference type="SUPFAM" id="SSF56176">
    <property type="entry name" value="FAD-binding/transporter-associated domain-like"/>
    <property type="match status" value="1"/>
</dbReference>
<keyword evidence="4" id="KW-0560">Oxidoreductase</keyword>
<dbReference type="InterPro" id="IPR016166">
    <property type="entry name" value="FAD-bd_PCMH"/>
</dbReference>
<dbReference type="PANTHER" id="PTHR42973:SF54">
    <property type="entry name" value="FAD-BINDING PCMH-TYPE DOMAIN-CONTAINING PROTEIN"/>
    <property type="match status" value="1"/>
</dbReference>
<dbReference type="PANTHER" id="PTHR42973">
    <property type="entry name" value="BINDING OXIDOREDUCTASE, PUTATIVE (AFU_ORTHOLOGUE AFUA_1G17690)-RELATED"/>
    <property type="match status" value="1"/>
</dbReference>
<evidence type="ECO:0000256" key="4">
    <source>
        <dbReference type="ARBA" id="ARBA00023002"/>
    </source>
</evidence>
<name>A0A9P4LG18_9PLEO</name>
<dbReference type="Pfam" id="PF01565">
    <property type="entry name" value="FAD_binding_4"/>
    <property type="match status" value="1"/>
</dbReference>
<evidence type="ECO:0000256" key="1">
    <source>
        <dbReference type="ARBA" id="ARBA00005466"/>
    </source>
</evidence>
<dbReference type="Gene3D" id="3.30.465.10">
    <property type="match status" value="1"/>
</dbReference>
<protein>
    <submittedName>
        <fullName evidence="6">FAD binding domain-containing protein</fullName>
    </submittedName>
</protein>
<reference evidence="6" key="1">
    <citation type="journal article" date="2020" name="Stud. Mycol.">
        <title>101 Dothideomycetes genomes: a test case for predicting lifestyles and emergence of pathogens.</title>
        <authorList>
            <person name="Haridas S."/>
            <person name="Albert R."/>
            <person name="Binder M."/>
            <person name="Bloem J."/>
            <person name="Labutti K."/>
            <person name="Salamov A."/>
            <person name="Andreopoulos B."/>
            <person name="Baker S."/>
            <person name="Barry K."/>
            <person name="Bills G."/>
            <person name="Bluhm B."/>
            <person name="Cannon C."/>
            <person name="Castanera R."/>
            <person name="Culley D."/>
            <person name="Daum C."/>
            <person name="Ezra D."/>
            <person name="Gonzalez J."/>
            <person name="Henrissat B."/>
            <person name="Kuo A."/>
            <person name="Liang C."/>
            <person name="Lipzen A."/>
            <person name="Lutzoni F."/>
            <person name="Magnuson J."/>
            <person name="Mondo S."/>
            <person name="Nolan M."/>
            <person name="Ohm R."/>
            <person name="Pangilinan J."/>
            <person name="Park H.-J."/>
            <person name="Ramirez L."/>
            <person name="Alfaro M."/>
            <person name="Sun H."/>
            <person name="Tritt A."/>
            <person name="Yoshinaga Y."/>
            <person name="Zwiers L.-H."/>
            <person name="Turgeon B."/>
            <person name="Goodwin S."/>
            <person name="Spatafora J."/>
            <person name="Crous P."/>
            <person name="Grigoriev I."/>
        </authorList>
    </citation>
    <scope>NUCLEOTIDE SEQUENCE</scope>
    <source>
        <strain evidence="6">CBS 110217</strain>
    </source>
</reference>
<organism evidence="6 7">
    <name type="scientific">Setomelanomma holmii</name>
    <dbReference type="NCBI Taxonomy" id="210430"/>
    <lineage>
        <taxon>Eukaryota</taxon>
        <taxon>Fungi</taxon>
        <taxon>Dikarya</taxon>
        <taxon>Ascomycota</taxon>
        <taxon>Pezizomycotina</taxon>
        <taxon>Dothideomycetes</taxon>
        <taxon>Pleosporomycetidae</taxon>
        <taxon>Pleosporales</taxon>
        <taxon>Pleosporineae</taxon>
        <taxon>Phaeosphaeriaceae</taxon>
        <taxon>Setomelanomma</taxon>
    </lineage>
</organism>
<dbReference type="InterPro" id="IPR016169">
    <property type="entry name" value="FAD-bd_PCMH_sub2"/>
</dbReference>